<dbReference type="GeneID" id="25272606"/>
<accession>U6GHH1</accession>
<reference evidence="1" key="2">
    <citation type="submission" date="2013-10" db="EMBL/GenBank/DDBJ databases">
        <authorList>
            <person name="Aslett M."/>
        </authorList>
    </citation>
    <scope>NUCLEOTIDE SEQUENCE [LARGE SCALE GENOMIC DNA]</scope>
    <source>
        <strain evidence="1">Houghton</strain>
    </source>
</reference>
<dbReference type="RefSeq" id="XP_013250227.1">
    <property type="nucleotide sequence ID" value="XM_013394773.1"/>
</dbReference>
<organism evidence="1 2">
    <name type="scientific">Eimeria acervulina</name>
    <name type="common">Coccidian parasite</name>
    <dbReference type="NCBI Taxonomy" id="5801"/>
    <lineage>
        <taxon>Eukaryota</taxon>
        <taxon>Sar</taxon>
        <taxon>Alveolata</taxon>
        <taxon>Apicomplexa</taxon>
        <taxon>Conoidasida</taxon>
        <taxon>Coccidia</taxon>
        <taxon>Eucoccidiorida</taxon>
        <taxon>Eimeriorina</taxon>
        <taxon>Eimeriidae</taxon>
        <taxon>Eimeria</taxon>
    </lineage>
</organism>
<gene>
    <name evidence="1" type="ORF">EAH_00045360</name>
</gene>
<reference evidence="1" key="1">
    <citation type="submission" date="2013-10" db="EMBL/GenBank/DDBJ databases">
        <title>Genomic analysis of the causative agents of coccidiosis in chickens.</title>
        <authorList>
            <person name="Reid A.J."/>
            <person name="Blake D."/>
            <person name="Billington K."/>
            <person name="Browne H."/>
            <person name="Dunn M."/>
            <person name="Hung S."/>
            <person name="Kawahara F."/>
            <person name="Miranda-Saavedra D."/>
            <person name="Mourier T."/>
            <person name="Nagra H."/>
            <person name="Otto T.D."/>
            <person name="Rawlings N."/>
            <person name="Sanchez A."/>
            <person name="Sanders M."/>
            <person name="Subramaniam C."/>
            <person name="Tay Y."/>
            <person name="Dear P."/>
            <person name="Doerig C."/>
            <person name="Gruber A."/>
            <person name="Parkinson J."/>
            <person name="Shirley M."/>
            <person name="Wan K.L."/>
            <person name="Berriman M."/>
            <person name="Tomley F."/>
            <person name="Pain A."/>
        </authorList>
    </citation>
    <scope>NUCLEOTIDE SEQUENCE [LARGE SCALE GENOMIC DNA]</scope>
    <source>
        <strain evidence="1">Houghton</strain>
    </source>
</reference>
<proteinExistence type="predicted"/>
<sequence length="415" mass="46917">MLSDSAIRFQQEKGFNQVAPSNNVSGPLYSTAGRTDLAPSDTGCCASVLSDAATGCDRKADANWARLHNEHQKQLQMTGEYRKHEALSVAGKAPMLSVSAEDLLAQSRGRIGERNSIPESLFQEMLPCMDDPSRNSGANVGQYHLEGERLLPSTGSDYPVASQPASLGLVLQEATGSHENELNLQNEQNIPDGVLGSECSWLRNPEDHPFVRLPILQKDVVPRTFKVEEAFASKLLQNSPMSMYLTMRELFSKQSLNARDAQNLVFTCERLVNYGIHRLTTPLPRYTPFLISRRLANLLMMFDYVVCTAHIIGPKMGIERWWQQFVNLFRMDRSLLSPPRVGRLGSDLLVRITYRLIDALEIYRTGGRPSALEIIQLKRLILCHLRAHSQFEHPHWVRWVEDDEEFLQKRRESSS</sequence>
<evidence type="ECO:0000313" key="2">
    <source>
        <dbReference type="Proteomes" id="UP000018050"/>
    </source>
</evidence>
<dbReference type="VEuPathDB" id="ToxoDB:EAH_00045360"/>
<dbReference type="Proteomes" id="UP000018050">
    <property type="component" value="Unassembled WGS sequence"/>
</dbReference>
<dbReference type="AlphaFoldDB" id="U6GHH1"/>
<keyword evidence="2" id="KW-1185">Reference proteome</keyword>
<dbReference type="EMBL" id="HG671069">
    <property type="protein sequence ID" value="CDI79711.1"/>
    <property type="molecule type" value="Genomic_DNA"/>
</dbReference>
<name>U6GHH1_EIMAC</name>
<evidence type="ECO:0000313" key="1">
    <source>
        <dbReference type="EMBL" id="CDI79711.1"/>
    </source>
</evidence>
<dbReference type="OrthoDB" id="347378at2759"/>
<protein>
    <submittedName>
        <fullName evidence="1">Uncharacterized protein</fullName>
    </submittedName>
</protein>